<dbReference type="EMBL" id="WXFA01000047">
    <property type="protein sequence ID" value="MBM3095533.1"/>
    <property type="molecule type" value="Genomic_DNA"/>
</dbReference>
<dbReference type="InterPro" id="IPR036922">
    <property type="entry name" value="Rieske_2Fe-2S_sf"/>
</dbReference>
<evidence type="ECO:0000256" key="8">
    <source>
        <dbReference type="ARBA" id="ARBA00023014"/>
    </source>
</evidence>
<evidence type="ECO:0000313" key="11">
    <source>
        <dbReference type="EMBL" id="MBM3095533.1"/>
    </source>
</evidence>
<name>A0AAW4FW96_9HYPH</name>
<dbReference type="PRINTS" id="PR00411">
    <property type="entry name" value="PNDRDTASEI"/>
</dbReference>
<dbReference type="Proteomes" id="UP000744980">
    <property type="component" value="Unassembled WGS sequence"/>
</dbReference>
<dbReference type="SUPFAM" id="SSF51905">
    <property type="entry name" value="FAD/NAD(P)-binding domain"/>
    <property type="match status" value="2"/>
</dbReference>
<keyword evidence="5" id="KW-0274">FAD</keyword>
<dbReference type="InterPro" id="IPR023753">
    <property type="entry name" value="FAD/NAD-binding_dom"/>
</dbReference>
<comment type="caution">
    <text evidence="11">The sequence shown here is derived from an EMBL/GenBank/DDBJ whole genome shotgun (WGS) entry which is preliminary data.</text>
</comment>
<evidence type="ECO:0000256" key="4">
    <source>
        <dbReference type="ARBA" id="ARBA00022723"/>
    </source>
</evidence>
<comment type="cofactor">
    <cofactor evidence="1">
        <name>FAD</name>
        <dbReference type="ChEBI" id="CHEBI:57692"/>
    </cofactor>
</comment>
<dbReference type="PRINTS" id="PR00368">
    <property type="entry name" value="FADPNR"/>
</dbReference>
<dbReference type="GO" id="GO:0046872">
    <property type="term" value="F:metal ion binding"/>
    <property type="evidence" value="ECO:0007669"/>
    <property type="project" value="UniProtKB-KW"/>
</dbReference>
<keyword evidence="6" id="KW-0560">Oxidoreductase</keyword>
<dbReference type="Pfam" id="PF00355">
    <property type="entry name" value="Rieske"/>
    <property type="match status" value="1"/>
</dbReference>
<keyword evidence="3" id="KW-0001">2Fe-2S</keyword>
<dbReference type="InterPro" id="IPR050446">
    <property type="entry name" value="FAD-oxidoreductase/Apoptosis"/>
</dbReference>
<evidence type="ECO:0000256" key="6">
    <source>
        <dbReference type="ARBA" id="ARBA00023002"/>
    </source>
</evidence>
<protein>
    <submittedName>
        <fullName evidence="11">FAD-dependent oxidoreductase</fullName>
    </submittedName>
</protein>
<feature type="domain" description="Rieske" evidence="10">
    <location>
        <begin position="55"/>
        <end position="150"/>
    </location>
</feature>
<dbReference type="Gene3D" id="3.50.50.60">
    <property type="entry name" value="FAD/NAD(P)-binding domain"/>
    <property type="match status" value="2"/>
</dbReference>
<keyword evidence="7" id="KW-0408">Iron</keyword>
<dbReference type="InterPro" id="IPR036188">
    <property type="entry name" value="FAD/NAD-bd_sf"/>
</dbReference>
<dbReference type="CDD" id="cd03478">
    <property type="entry name" value="Rieske_AIFL_N"/>
    <property type="match status" value="1"/>
</dbReference>
<dbReference type="PANTHER" id="PTHR43557:SF2">
    <property type="entry name" value="RIESKE DOMAIN-CONTAINING PROTEIN-RELATED"/>
    <property type="match status" value="1"/>
</dbReference>
<feature type="region of interest" description="Disordered" evidence="9">
    <location>
        <begin position="1"/>
        <end position="35"/>
    </location>
</feature>
<keyword evidence="8" id="KW-0411">Iron-sulfur</keyword>
<accession>A0AAW4FW96</accession>
<dbReference type="Pfam" id="PF07992">
    <property type="entry name" value="Pyr_redox_2"/>
    <property type="match status" value="1"/>
</dbReference>
<dbReference type="PANTHER" id="PTHR43557">
    <property type="entry name" value="APOPTOSIS-INDUCING FACTOR 1"/>
    <property type="match status" value="1"/>
</dbReference>
<dbReference type="InterPro" id="IPR016156">
    <property type="entry name" value="FAD/NAD-linked_Rdtase_dimer_sf"/>
</dbReference>
<gene>
    <name evidence="11" type="ORF">GFB56_32955</name>
</gene>
<sequence>MLLTSPGHSSVSEPTLCRSGQSRSSDRAPETYSVNHKSRGPFVALTSDPTRPDLALGIALTDLPDGGKLVGHRDGEPVLLLRRGSEIFAIAANCSHYGGPLADGLVADDTVRCPWHHACFDLRTGEALRAPALSPLACWSVEQRGDKVIVGEKRKKQTPVPREGDAGAAPEKVVIVGGGAAGFAAAERLRREQFQGAIVMISDDEALPVDRPNLSKDYLAGKAPEDWIPLRKEGFYAKNGIDLRLGTRVAGIDVRASEILLADGARVAFDRLLLATGAEPVRLAIPGADQPHVHTLRSLADSRKIIAQTGIAGSAVVLGASFIGLEVAATLRTRGLQVHVVAPDERPMERILWPQIGDFIRALHEENGVMFHLGDTVTSIGATEIQLSSGGILAADMVVAGIGVRPRVALAESAGIATDRGVLVDAYLETSVPGIYAAGDIARWPDPHSGENIRVEHWVVAQRQGAAAAINMLGRRKKFTDVPFFWSQHYDVPINYVGHAEGWDEIEVEGDIPARDCRLRFRRGGRVLAVATIFRDTESLEAELAMEQGEA</sequence>
<dbReference type="Pfam" id="PF14759">
    <property type="entry name" value="Reductase_C"/>
    <property type="match status" value="1"/>
</dbReference>
<dbReference type="PROSITE" id="PS51296">
    <property type="entry name" value="RIESKE"/>
    <property type="match status" value="1"/>
</dbReference>
<dbReference type="GO" id="GO:0005737">
    <property type="term" value="C:cytoplasm"/>
    <property type="evidence" value="ECO:0007669"/>
    <property type="project" value="TreeGrafter"/>
</dbReference>
<dbReference type="SUPFAM" id="SSF50022">
    <property type="entry name" value="ISP domain"/>
    <property type="match status" value="1"/>
</dbReference>
<evidence type="ECO:0000256" key="1">
    <source>
        <dbReference type="ARBA" id="ARBA00001974"/>
    </source>
</evidence>
<feature type="compositionally biased region" description="Polar residues" evidence="9">
    <location>
        <begin position="1"/>
        <end position="23"/>
    </location>
</feature>
<keyword evidence="12" id="KW-1185">Reference proteome</keyword>
<proteinExistence type="predicted"/>
<keyword evidence="2" id="KW-0285">Flavoprotein</keyword>
<dbReference type="GO" id="GO:0051537">
    <property type="term" value="F:2 iron, 2 sulfur cluster binding"/>
    <property type="evidence" value="ECO:0007669"/>
    <property type="project" value="UniProtKB-KW"/>
</dbReference>
<evidence type="ECO:0000256" key="5">
    <source>
        <dbReference type="ARBA" id="ARBA00022827"/>
    </source>
</evidence>
<evidence type="ECO:0000256" key="9">
    <source>
        <dbReference type="SAM" id="MobiDB-lite"/>
    </source>
</evidence>
<dbReference type="SUPFAM" id="SSF55424">
    <property type="entry name" value="FAD/NAD-linked reductases, dimerisation (C-terminal) domain"/>
    <property type="match status" value="1"/>
</dbReference>
<evidence type="ECO:0000256" key="7">
    <source>
        <dbReference type="ARBA" id="ARBA00023004"/>
    </source>
</evidence>
<reference evidence="11 12" key="1">
    <citation type="submission" date="2020-01" db="EMBL/GenBank/DDBJ databases">
        <title>Draft genome assembly of Ensifer adhaerens T173.</title>
        <authorList>
            <person name="Craig J.E."/>
            <person name="Stinchcombe J.R."/>
        </authorList>
    </citation>
    <scope>NUCLEOTIDE SEQUENCE [LARGE SCALE GENOMIC DNA]</scope>
    <source>
        <strain evidence="11 12">T173</strain>
    </source>
</reference>
<organism evidence="11 12">
    <name type="scientific">Ensifer canadensis</name>
    <dbReference type="NCBI Taxonomy" id="555315"/>
    <lineage>
        <taxon>Bacteria</taxon>
        <taxon>Pseudomonadati</taxon>
        <taxon>Pseudomonadota</taxon>
        <taxon>Alphaproteobacteria</taxon>
        <taxon>Hyphomicrobiales</taxon>
        <taxon>Rhizobiaceae</taxon>
        <taxon>Sinorhizobium/Ensifer group</taxon>
        <taxon>Ensifer</taxon>
    </lineage>
</organism>
<dbReference type="AlphaFoldDB" id="A0AAW4FW96"/>
<dbReference type="Gene3D" id="3.30.390.30">
    <property type="match status" value="1"/>
</dbReference>
<dbReference type="Gene3D" id="2.102.10.10">
    <property type="entry name" value="Rieske [2Fe-2S] iron-sulphur domain"/>
    <property type="match status" value="1"/>
</dbReference>
<dbReference type="InterPro" id="IPR028202">
    <property type="entry name" value="Reductase_C"/>
</dbReference>
<evidence type="ECO:0000259" key="10">
    <source>
        <dbReference type="PROSITE" id="PS51296"/>
    </source>
</evidence>
<keyword evidence="4" id="KW-0479">Metal-binding</keyword>
<evidence type="ECO:0000256" key="2">
    <source>
        <dbReference type="ARBA" id="ARBA00022630"/>
    </source>
</evidence>
<dbReference type="GO" id="GO:0016651">
    <property type="term" value="F:oxidoreductase activity, acting on NAD(P)H"/>
    <property type="evidence" value="ECO:0007669"/>
    <property type="project" value="TreeGrafter"/>
</dbReference>
<evidence type="ECO:0000256" key="3">
    <source>
        <dbReference type="ARBA" id="ARBA00022714"/>
    </source>
</evidence>
<dbReference type="InterPro" id="IPR017941">
    <property type="entry name" value="Rieske_2Fe-2S"/>
</dbReference>
<evidence type="ECO:0000313" key="12">
    <source>
        <dbReference type="Proteomes" id="UP000744980"/>
    </source>
</evidence>